<dbReference type="Proteomes" id="UP000814128">
    <property type="component" value="Unassembled WGS sequence"/>
</dbReference>
<sequence>MSIPTDASASLPPPEPQTAPIGPTLQSLWEEAVLNFEKSTGKNLRHSPLFNKILYANSVDDIVRVLEAHDTSMKTFRAHEQAIRAFLAPLVDIVSLFLDAGAEVATYKAAPGGKAILVAFGVFLKATKGVSEKYDAIEIILSKLGAFISRLDKHLRSPSPLSDDMKNIFIKILIKLLEVFALCTKYLNENLVRRVRNRITRRTLDYKDVFLGRQDVQRVLTELDRMTGDELLATVAETLVSVHQVGVDVRQVDARVQDVGLHMQHVSTTVERQTEMVENIDRGLDAGDLTRNDKVQSDVLNVHMQQNDTHNLLVDEVIKAWLNPPEPALNHERLRKLHKDGTCSWFFDATFEEWKKSINAVYWIYGKRERFD</sequence>
<gene>
    <name evidence="1" type="ORF">K488DRAFT_85872</name>
</gene>
<evidence type="ECO:0000313" key="1">
    <source>
        <dbReference type="EMBL" id="KAI0032450.1"/>
    </source>
</evidence>
<feature type="non-terminal residue" evidence="1">
    <location>
        <position position="372"/>
    </location>
</feature>
<proteinExistence type="predicted"/>
<accession>A0ACB8QLA2</accession>
<reference evidence="1" key="2">
    <citation type="journal article" date="2022" name="New Phytol.">
        <title>Evolutionary transition to the ectomycorrhizal habit in the genomes of a hyperdiverse lineage of mushroom-forming fungi.</title>
        <authorList>
            <person name="Looney B."/>
            <person name="Miyauchi S."/>
            <person name="Morin E."/>
            <person name="Drula E."/>
            <person name="Courty P.E."/>
            <person name="Kohler A."/>
            <person name="Kuo A."/>
            <person name="LaButti K."/>
            <person name="Pangilinan J."/>
            <person name="Lipzen A."/>
            <person name="Riley R."/>
            <person name="Andreopoulos W."/>
            <person name="He G."/>
            <person name="Johnson J."/>
            <person name="Nolan M."/>
            <person name="Tritt A."/>
            <person name="Barry K.W."/>
            <person name="Grigoriev I.V."/>
            <person name="Nagy L.G."/>
            <person name="Hibbett D."/>
            <person name="Henrissat B."/>
            <person name="Matheny P.B."/>
            <person name="Labbe J."/>
            <person name="Martin F.M."/>
        </authorList>
    </citation>
    <scope>NUCLEOTIDE SEQUENCE</scope>
    <source>
        <strain evidence="1">EC-137</strain>
    </source>
</reference>
<evidence type="ECO:0000313" key="2">
    <source>
        <dbReference type="Proteomes" id="UP000814128"/>
    </source>
</evidence>
<protein>
    <submittedName>
        <fullName evidence="1">Uncharacterized protein</fullName>
    </submittedName>
</protein>
<name>A0ACB8QLA2_9AGAM</name>
<keyword evidence="2" id="KW-1185">Reference proteome</keyword>
<comment type="caution">
    <text evidence="1">The sequence shown here is derived from an EMBL/GenBank/DDBJ whole genome shotgun (WGS) entry which is preliminary data.</text>
</comment>
<organism evidence="1 2">
    <name type="scientific">Vararia minispora EC-137</name>
    <dbReference type="NCBI Taxonomy" id="1314806"/>
    <lineage>
        <taxon>Eukaryota</taxon>
        <taxon>Fungi</taxon>
        <taxon>Dikarya</taxon>
        <taxon>Basidiomycota</taxon>
        <taxon>Agaricomycotina</taxon>
        <taxon>Agaricomycetes</taxon>
        <taxon>Russulales</taxon>
        <taxon>Lachnocladiaceae</taxon>
        <taxon>Vararia</taxon>
    </lineage>
</organism>
<reference evidence="1" key="1">
    <citation type="submission" date="2021-02" db="EMBL/GenBank/DDBJ databases">
        <authorList>
            <consortium name="DOE Joint Genome Institute"/>
            <person name="Ahrendt S."/>
            <person name="Looney B.P."/>
            <person name="Miyauchi S."/>
            <person name="Morin E."/>
            <person name="Drula E."/>
            <person name="Courty P.E."/>
            <person name="Chicoki N."/>
            <person name="Fauchery L."/>
            <person name="Kohler A."/>
            <person name="Kuo A."/>
            <person name="Labutti K."/>
            <person name="Pangilinan J."/>
            <person name="Lipzen A."/>
            <person name="Riley R."/>
            <person name="Andreopoulos W."/>
            <person name="He G."/>
            <person name="Johnson J."/>
            <person name="Barry K.W."/>
            <person name="Grigoriev I.V."/>
            <person name="Nagy L."/>
            <person name="Hibbett D."/>
            <person name="Henrissat B."/>
            <person name="Matheny P.B."/>
            <person name="Labbe J."/>
            <person name="Martin F."/>
        </authorList>
    </citation>
    <scope>NUCLEOTIDE SEQUENCE</scope>
    <source>
        <strain evidence="1">EC-137</strain>
    </source>
</reference>
<dbReference type="EMBL" id="MU273546">
    <property type="protein sequence ID" value="KAI0032450.1"/>
    <property type="molecule type" value="Genomic_DNA"/>
</dbReference>